<dbReference type="STRING" id="86416.Clopa_1562"/>
<organism evidence="1 2">
    <name type="scientific">Clostridium pasteurianum BC1</name>
    <dbReference type="NCBI Taxonomy" id="86416"/>
    <lineage>
        <taxon>Bacteria</taxon>
        <taxon>Bacillati</taxon>
        <taxon>Bacillota</taxon>
        <taxon>Clostridia</taxon>
        <taxon>Eubacteriales</taxon>
        <taxon>Clostridiaceae</taxon>
        <taxon>Clostridium</taxon>
    </lineage>
</organism>
<accession>R4K0B0</accession>
<dbReference type="HOGENOM" id="CLU_1871829_0_0_9"/>
<name>R4K0B0_CLOPA</name>
<keyword evidence="2" id="KW-1185">Reference proteome</keyword>
<dbReference type="OrthoDB" id="2608760at2"/>
<evidence type="ECO:0000313" key="1">
    <source>
        <dbReference type="EMBL" id="AGK96497.1"/>
    </source>
</evidence>
<sequence>MEKKFGLLIDDYYSGEIYRINIESFKVEYCCDIEPYNFHGFEMATEKYIVFRSEDQIPDTEEIVFIDLENRKKAVLRNSWDIDELDYKFIFDEEKNPIYIATKKFVNEGVKGSEEDKLMCFEWGKFLNELEWDDLK</sequence>
<dbReference type="EMBL" id="CP003261">
    <property type="protein sequence ID" value="AGK96497.1"/>
    <property type="molecule type" value="Genomic_DNA"/>
</dbReference>
<gene>
    <name evidence="1" type="ORF">Clopa_1562</name>
</gene>
<dbReference type="AlphaFoldDB" id="R4K0B0"/>
<dbReference type="RefSeq" id="WP_015614817.1">
    <property type="nucleotide sequence ID" value="NC_021182.1"/>
</dbReference>
<dbReference type="Proteomes" id="UP000013523">
    <property type="component" value="Chromosome"/>
</dbReference>
<evidence type="ECO:0000313" key="2">
    <source>
        <dbReference type="Proteomes" id="UP000013523"/>
    </source>
</evidence>
<proteinExistence type="predicted"/>
<reference evidence="1 2" key="1">
    <citation type="submission" date="2012-01" db="EMBL/GenBank/DDBJ databases">
        <title>Complete sequence of chromosome of Clostridium pasteurianum BC1.</title>
        <authorList>
            <consortium name="US DOE Joint Genome Institute"/>
            <person name="Lucas S."/>
            <person name="Han J."/>
            <person name="Lapidus A."/>
            <person name="Cheng J.-F."/>
            <person name="Goodwin L."/>
            <person name="Pitluck S."/>
            <person name="Peters L."/>
            <person name="Mikhailova N."/>
            <person name="Teshima H."/>
            <person name="Detter J.C."/>
            <person name="Han C."/>
            <person name="Tapia R."/>
            <person name="Land M."/>
            <person name="Hauser L."/>
            <person name="Kyrpides N."/>
            <person name="Ivanova N."/>
            <person name="Pagani I."/>
            <person name="Dunn J."/>
            <person name="Taghavi S."/>
            <person name="Francis A."/>
            <person name="van der Lelie D."/>
            <person name="Woyke T."/>
        </authorList>
    </citation>
    <scope>NUCLEOTIDE SEQUENCE [LARGE SCALE GENOMIC DNA]</scope>
    <source>
        <strain evidence="1 2">BC1</strain>
    </source>
</reference>
<dbReference type="KEGG" id="cpas:Clopa_1562"/>
<dbReference type="PATRIC" id="fig|86416.3.peg.1538"/>
<protein>
    <submittedName>
        <fullName evidence="1">Uncharacterized protein</fullName>
    </submittedName>
</protein>